<accession>A0A135UZD1</accession>
<dbReference type="EMBL" id="JFFI01000819">
    <property type="protein sequence ID" value="KXH65780.1"/>
    <property type="molecule type" value="Genomic_DNA"/>
</dbReference>
<evidence type="ECO:0000313" key="2">
    <source>
        <dbReference type="Proteomes" id="UP000070121"/>
    </source>
</evidence>
<protein>
    <submittedName>
        <fullName evidence="1">Uncharacterized protein</fullName>
    </submittedName>
</protein>
<proteinExistence type="predicted"/>
<gene>
    <name evidence="1" type="ORF">CSAL01_03368</name>
</gene>
<comment type="caution">
    <text evidence="1">The sequence shown here is derived from an EMBL/GenBank/DDBJ whole genome shotgun (WGS) entry which is preliminary data.</text>
</comment>
<name>A0A135UZD1_9PEZI</name>
<dbReference type="Proteomes" id="UP000070121">
    <property type="component" value="Unassembled WGS sequence"/>
</dbReference>
<keyword evidence="2" id="KW-1185">Reference proteome</keyword>
<dbReference type="AlphaFoldDB" id="A0A135UZD1"/>
<sequence>MNLSQNDAWVIFMAQTRTASTNQHLDLVQYRPVKKLGCLYSRSLSILQKDSNDGDKIGLSLPLVTTTAAPPCGRSFAFKSRILTSQPSQTVQADCNVLQRRILEQFLTAVILPVPILEVGEQTRDEPQGYVDIGPTAQAVSEASSSRAPTNTASTPFGVGIAKNNLSPAAFISTTVYPSAGSRRGSEHHCVDFKRSRLS</sequence>
<organism evidence="1 2">
    <name type="scientific">Colletotrichum salicis</name>
    <dbReference type="NCBI Taxonomy" id="1209931"/>
    <lineage>
        <taxon>Eukaryota</taxon>
        <taxon>Fungi</taxon>
        <taxon>Dikarya</taxon>
        <taxon>Ascomycota</taxon>
        <taxon>Pezizomycotina</taxon>
        <taxon>Sordariomycetes</taxon>
        <taxon>Hypocreomycetidae</taxon>
        <taxon>Glomerellales</taxon>
        <taxon>Glomerellaceae</taxon>
        <taxon>Colletotrichum</taxon>
        <taxon>Colletotrichum acutatum species complex</taxon>
    </lineage>
</organism>
<reference evidence="1 2" key="1">
    <citation type="submission" date="2014-02" db="EMBL/GenBank/DDBJ databases">
        <title>The genome sequence of Colletotrichum salicis CBS 607.94.</title>
        <authorList>
            <person name="Baroncelli R."/>
            <person name="Thon M.R."/>
        </authorList>
    </citation>
    <scope>NUCLEOTIDE SEQUENCE [LARGE SCALE GENOMIC DNA]</scope>
    <source>
        <strain evidence="1 2">CBS 607.94</strain>
    </source>
</reference>
<evidence type="ECO:0000313" key="1">
    <source>
        <dbReference type="EMBL" id="KXH65780.1"/>
    </source>
</evidence>